<gene>
    <name evidence="3" type="ORF">JBS370_LOCUS30813</name>
    <name evidence="2" type="ORF">ZHD862_LOCUS34669</name>
</gene>
<name>A0A815NVG0_9BILA</name>
<evidence type="ECO:0000256" key="1">
    <source>
        <dbReference type="SAM" id="MobiDB-lite"/>
    </source>
</evidence>
<evidence type="ECO:0000313" key="2">
    <source>
        <dbReference type="EMBL" id="CAF1437550.1"/>
    </source>
</evidence>
<comment type="caution">
    <text evidence="2">The sequence shown here is derived from an EMBL/GenBank/DDBJ whole genome shotgun (WGS) entry which is preliminary data.</text>
</comment>
<accession>A0A815NVG0</accession>
<dbReference type="AlphaFoldDB" id="A0A815NVG0"/>
<evidence type="ECO:0000313" key="4">
    <source>
        <dbReference type="Proteomes" id="UP000663864"/>
    </source>
</evidence>
<reference evidence="2" key="1">
    <citation type="submission" date="2021-02" db="EMBL/GenBank/DDBJ databases">
        <authorList>
            <person name="Nowell W R."/>
        </authorList>
    </citation>
    <scope>NUCLEOTIDE SEQUENCE</scope>
</reference>
<protein>
    <submittedName>
        <fullName evidence="2">Uncharacterized protein</fullName>
    </submittedName>
</protein>
<dbReference type="Proteomes" id="UP000663836">
    <property type="component" value="Unassembled WGS sequence"/>
</dbReference>
<organism evidence="2 4">
    <name type="scientific">Rotaria sordida</name>
    <dbReference type="NCBI Taxonomy" id="392033"/>
    <lineage>
        <taxon>Eukaryota</taxon>
        <taxon>Metazoa</taxon>
        <taxon>Spiralia</taxon>
        <taxon>Gnathifera</taxon>
        <taxon>Rotifera</taxon>
        <taxon>Eurotatoria</taxon>
        <taxon>Bdelloidea</taxon>
        <taxon>Philodinida</taxon>
        <taxon>Philodinidae</taxon>
        <taxon>Rotaria</taxon>
    </lineage>
</organism>
<feature type="compositionally biased region" description="Polar residues" evidence="1">
    <location>
        <begin position="1"/>
        <end position="37"/>
    </location>
</feature>
<dbReference type="EMBL" id="CAJNOT010004579">
    <property type="protein sequence ID" value="CAF1437550.1"/>
    <property type="molecule type" value="Genomic_DNA"/>
</dbReference>
<evidence type="ECO:0000313" key="3">
    <source>
        <dbReference type="EMBL" id="CAF4082973.1"/>
    </source>
</evidence>
<proteinExistence type="predicted"/>
<dbReference type="EMBL" id="CAJOBD010007291">
    <property type="protein sequence ID" value="CAF4082973.1"/>
    <property type="molecule type" value="Genomic_DNA"/>
</dbReference>
<sequence length="85" mass="9405">MSHSSKTPKKTNNSAESITSSTRIKETTACSSNTIKRANSDEVETEAKNDETMVAPMNTNNNAIPQISDEELLEMALMFEKKQQP</sequence>
<dbReference type="Proteomes" id="UP000663864">
    <property type="component" value="Unassembled WGS sequence"/>
</dbReference>
<feature type="region of interest" description="Disordered" evidence="1">
    <location>
        <begin position="1"/>
        <end position="51"/>
    </location>
</feature>